<keyword evidence="3" id="KW-1185">Reference proteome</keyword>
<sequence>MKGYWIAQVDVTNPEQYGEYTARAPAVFAQYGGRLLARGGRAQALEGRSTPQRSVVIEFASYEQALACYHSPEYQHAAQHRQGAAIVEVIVVEGLGTVEGMV</sequence>
<organism evidence="2 3">
    <name type="scientific">Pseudomonas cuatrocienegasensis</name>
    <dbReference type="NCBI Taxonomy" id="543360"/>
    <lineage>
        <taxon>Bacteria</taxon>
        <taxon>Pseudomonadati</taxon>
        <taxon>Pseudomonadota</taxon>
        <taxon>Gammaproteobacteria</taxon>
        <taxon>Pseudomonadales</taxon>
        <taxon>Pseudomonadaceae</taxon>
        <taxon>Pseudomonas</taxon>
    </lineage>
</organism>
<dbReference type="RefSeq" id="WP_069516138.1">
    <property type="nucleotide sequence ID" value="NZ_FOFP01000002.1"/>
</dbReference>
<dbReference type="InterPro" id="IPR010753">
    <property type="entry name" value="DUF1330"/>
</dbReference>
<dbReference type="Pfam" id="PF07045">
    <property type="entry name" value="DUF1330"/>
    <property type="match status" value="1"/>
</dbReference>
<dbReference type="Gene3D" id="3.30.70.100">
    <property type="match status" value="1"/>
</dbReference>
<reference evidence="2 3" key="1">
    <citation type="submission" date="2016-10" db="EMBL/GenBank/DDBJ databases">
        <authorList>
            <person name="Varghese N."/>
            <person name="Submissions S."/>
        </authorList>
    </citation>
    <scope>NUCLEOTIDE SEQUENCE [LARGE SCALE GENOMIC DNA]</scope>
    <source>
        <strain evidence="2 3">CIP 109853</strain>
    </source>
</reference>
<dbReference type="EMBL" id="FOFP01000002">
    <property type="protein sequence ID" value="SEP95149.1"/>
    <property type="molecule type" value="Genomic_DNA"/>
</dbReference>
<evidence type="ECO:0000259" key="1">
    <source>
        <dbReference type="Pfam" id="PF07045"/>
    </source>
</evidence>
<feature type="domain" description="DUF1330" evidence="1">
    <location>
        <begin position="2"/>
        <end position="95"/>
    </location>
</feature>
<name>A0ABY1B5K3_9PSED</name>
<comment type="caution">
    <text evidence="2">The sequence shown here is derived from an EMBL/GenBank/DDBJ whole genome shotgun (WGS) entry which is preliminary data.</text>
</comment>
<dbReference type="PANTHER" id="PTHR41521">
    <property type="match status" value="1"/>
</dbReference>
<evidence type="ECO:0000313" key="2">
    <source>
        <dbReference type="EMBL" id="SEP95149.1"/>
    </source>
</evidence>
<proteinExistence type="predicted"/>
<dbReference type="SUPFAM" id="SSF54909">
    <property type="entry name" value="Dimeric alpha+beta barrel"/>
    <property type="match status" value="1"/>
</dbReference>
<dbReference type="PANTHER" id="PTHR41521:SF4">
    <property type="entry name" value="BLR0684 PROTEIN"/>
    <property type="match status" value="1"/>
</dbReference>
<dbReference type="Proteomes" id="UP000198512">
    <property type="component" value="Unassembled WGS sequence"/>
</dbReference>
<accession>A0ABY1B5K3</accession>
<evidence type="ECO:0000313" key="3">
    <source>
        <dbReference type="Proteomes" id="UP000198512"/>
    </source>
</evidence>
<dbReference type="InterPro" id="IPR011008">
    <property type="entry name" value="Dimeric_a/b-barrel"/>
</dbReference>
<gene>
    <name evidence="2" type="ORF">SAMN05216600_102382</name>
</gene>
<protein>
    <submittedName>
        <fullName evidence="2">Uncharacterized conserved protein, DUF1330 family</fullName>
    </submittedName>
</protein>